<reference evidence="6 7" key="1">
    <citation type="submission" date="2022-12" db="EMBL/GenBank/DDBJ databases">
        <title>Chromosome-level genome of Tegillarca granosa.</title>
        <authorList>
            <person name="Kim J."/>
        </authorList>
    </citation>
    <scope>NUCLEOTIDE SEQUENCE [LARGE SCALE GENOMIC DNA]</scope>
    <source>
        <strain evidence="6">Teg-2019</strain>
        <tissue evidence="6">Adductor muscle</tissue>
    </source>
</reference>
<keyword evidence="7" id="KW-1185">Reference proteome</keyword>
<keyword evidence="5" id="KW-0949">S-adenosyl-L-methionine</keyword>
<gene>
    <name evidence="6" type="ORF">KUTeg_010413</name>
</gene>
<evidence type="ECO:0000313" key="7">
    <source>
        <dbReference type="Proteomes" id="UP001217089"/>
    </source>
</evidence>
<evidence type="ECO:0000256" key="3">
    <source>
        <dbReference type="ARBA" id="ARBA00022603"/>
    </source>
</evidence>
<dbReference type="Proteomes" id="UP001217089">
    <property type="component" value="Unassembled WGS sequence"/>
</dbReference>
<keyword evidence="3" id="KW-0489">Methyltransferase</keyword>
<evidence type="ECO:0000256" key="1">
    <source>
        <dbReference type="ARBA" id="ARBA00005878"/>
    </source>
</evidence>
<dbReference type="PANTHER" id="PTHR13393">
    <property type="entry name" value="SAM-DEPENDENT METHYLTRANSFERASE"/>
    <property type="match status" value="1"/>
</dbReference>
<evidence type="ECO:0000256" key="4">
    <source>
        <dbReference type="ARBA" id="ARBA00022679"/>
    </source>
</evidence>
<comment type="similarity">
    <text evidence="1">Belongs to the methyltransferase superfamily. METTL16/RlmF family.</text>
</comment>
<name>A0ABQ9F6M6_TEGGR</name>
<evidence type="ECO:0000256" key="5">
    <source>
        <dbReference type="ARBA" id="ARBA00022691"/>
    </source>
</evidence>
<evidence type="ECO:0000313" key="6">
    <source>
        <dbReference type="EMBL" id="KAJ8313040.1"/>
    </source>
</evidence>
<dbReference type="InterPro" id="IPR029063">
    <property type="entry name" value="SAM-dependent_MTases_sf"/>
</dbReference>
<dbReference type="InterPro" id="IPR017182">
    <property type="entry name" value="METTL16/PsiM"/>
</dbReference>
<proteinExistence type="inferred from homology"/>
<dbReference type="EMBL" id="JARBDR010000440">
    <property type="protein sequence ID" value="KAJ8313040.1"/>
    <property type="molecule type" value="Genomic_DNA"/>
</dbReference>
<dbReference type="Pfam" id="PF05971">
    <property type="entry name" value="Methyltransf_10"/>
    <property type="match status" value="2"/>
</dbReference>
<sequence length="235" mass="27310">MVSVSVTTAIFRIHLTAKNMALNKYMHPRNIYKLRKPDYKELAIKYPEFRKHVFQDLAGNIFLDYKYPPSLRQLTVTLLKEDFGLDIDLPLDRLIPTIPLRLNYILWIEDIIGKKGDNSVKGIDIVQKVSSDCILYDALKDKEDQHYDFCMCNPPFFSDHLEAQAVSTSRSADRPDPRVYTSMVGKKTSLPEIKEELRKHQIPKYSTTEFCQGKTMRWGIAWTFDKTVNFPVSIK</sequence>
<dbReference type="PANTHER" id="PTHR13393:SF0">
    <property type="entry name" value="RNA N6-ADENOSINE-METHYLTRANSFERASE METTL16"/>
    <property type="match status" value="1"/>
</dbReference>
<dbReference type="PIRSF" id="PIRSF037350">
    <property type="entry name" value="Mtase_ZK1128_prd"/>
    <property type="match status" value="1"/>
</dbReference>
<dbReference type="Gene3D" id="3.40.50.150">
    <property type="entry name" value="Vaccinia Virus protein VP39"/>
    <property type="match status" value="2"/>
</dbReference>
<comment type="caution">
    <text evidence="6">The sequence shown here is derived from an EMBL/GenBank/DDBJ whole genome shotgun (WGS) entry which is preliminary data.</text>
</comment>
<dbReference type="EC" id="2.1.1.346" evidence="2"/>
<dbReference type="InterPro" id="IPR010286">
    <property type="entry name" value="METTL16/RlmF"/>
</dbReference>
<evidence type="ECO:0000256" key="2">
    <source>
        <dbReference type="ARBA" id="ARBA00012166"/>
    </source>
</evidence>
<organism evidence="6 7">
    <name type="scientific">Tegillarca granosa</name>
    <name type="common">Malaysian cockle</name>
    <name type="synonym">Anadara granosa</name>
    <dbReference type="NCBI Taxonomy" id="220873"/>
    <lineage>
        <taxon>Eukaryota</taxon>
        <taxon>Metazoa</taxon>
        <taxon>Spiralia</taxon>
        <taxon>Lophotrochozoa</taxon>
        <taxon>Mollusca</taxon>
        <taxon>Bivalvia</taxon>
        <taxon>Autobranchia</taxon>
        <taxon>Pteriomorphia</taxon>
        <taxon>Arcoida</taxon>
        <taxon>Arcoidea</taxon>
        <taxon>Arcidae</taxon>
        <taxon>Tegillarca</taxon>
    </lineage>
</organism>
<keyword evidence="4" id="KW-0808">Transferase</keyword>
<accession>A0ABQ9F6M6</accession>
<protein>
    <recommendedName>
        <fullName evidence="2">U6 snRNA m(6)A methyltransferase</fullName>
        <ecNumber evidence="2">2.1.1.346</ecNumber>
    </recommendedName>
</protein>